<dbReference type="NCBIfam" id="TIGR03023">
    <property type="entry name" value="WcaJ_sugtrans"/>
    <property type="match status" value="1"/>
</dbReference>
<evidence type="ECO:0000256" key="7">
    <source>
        <dbReference type="ARBA" id="ARBA00023169"/>
    </source>
</evidence>
<evidence type="ECO:0000313" key="11">
    <source>
        <dbReference type="Proteomes" id="UP000542776"/>
    </source>
</evidence>
<organism evidence="10 11">
    <name type="scientific">Aureimonas pseudogalii</name>
    <dbReference type="NCBI Taxonomy" id="1744844"/>
    <lineage>
        <taxon>Bacteria</taxon>
        <taxon>Pseudomonadati</taxon>
        <taxon>Pseudomonadota</taxon>
        <taxon>Alphaproteobacteria</taxon>
        <taxon>Hyphomicrobiales</taxon>
        <taxon>Aurantimonadaceae</taxon>
        <taxon>Aureimonas</taxon>
    </lineage>
</organism>
<dbReference type="PANTHER" id="PTHR30576:SF0">
    <property type="entry name" value="UNDECAPRENYL-PHOSPHATE N-ACETYLGALACTOSAMINYL 1-PHOSPHATE TRANSFERASE-RELATED"/>
    <property type="match status" value="1"/>
</dbReference>
<proteinExistence type="inferred from homology"/>
<dbReference type="InterPro" id="IPR036291">
    <property type="entry name" value="NAD(P)-bd_dom_sf"/>
</dbReference>
<dbReference type="SUPFAM" id="SSF51735">
    <property type="entry name" value="NAD(P)-binding Rossmann-fold domains"/>
    <property type="match status" value="1"/>
</dbReference>
<dbReference type="GO" id="GO:0016780">
    <property type="term" value="F:phosphotransferase activity, for other substituted phosphate groups"/>
    <property type="evidence" value="ECO:0007669"/>
    <property type="project" value="TreeGrafter"/>
</dbReference>
<feature type="transmembrane region" description="Helical" evidence="8">
    <location>
        <begin position="147"/>
        <end position="169"/>
    </location>
</feature>
<feature type="transmembrane region" description="Helical" evidence="8">
    <location>
        <begin position="323"/>
        <end position="344"/>
    </location>
</feature>
<dbReference type="GO" id="GO:0016020">
    <property type="term" value="C:membrane"/>
    <property type="evidence" value="ECO:0007669"/>
    <property type="project" value="UniProtKB-SubCell"/>
</dbReference>
<feature type="transmembrane region" description="Helical" evidence="8">
    <location>
        <begin position="119"/>
        <end position="141"/>
    </location>
</feature>
<dbReference type="InterPro" id="IPR017473">
    <property type="entry name" value="Undecaprenyl-P_gluc_Ptfrase"/>
</dbReference>
<dbReference type="Proteomes" id="UP000542776">
    <property type="component" value="Unassembled WGS sequence"/>
</dbReference>
<keyword evidence="6 8" id="KW-0472">Membrane</keyword>
<sequence>MATLHQDLPALGRETIRTFVTDEVRRSEPVELNAHARRAAEQLRASALSPHLLAGLCRLWEFAALATIASAVLYRPLLVEAGTGAALAGVLLLSATTIAGLQLVHGYDIAMLHSRARQLGRLVACVAFAALATGLASLWILGPNAAFALRLALWFAIAAPVLGSARMVLGSRIRLWARNGTMERRAVLVGGGTAAETFIRRLESQRDSDIRICGIFDDRDDRRSPPIVAGYPKLGSIAELTEFARLARIEMLIVTLPLSAEKRILTILKDLWVLPLDIRVSALSADMRFRPRTVSYEGEVPLLDVLHRPLADWDLVAKRMLDLAVGSLALILLSPMMLATALAIKLDSPGPVFFRQKRHGYNNQIINVWKFRSLRHEMADPTARKLVTKDDPRVTRIGRFIRRTSIDELPQLFNVMTGELSLVGPRPHAVHARSSADETFTDIVEGYFGRHKVKPGITGWAQIKGWRGEIDHDMKLQKRFEHDLYYIENWSLLLDILILIRTPRSLLKSEGAY</sequence>
<name>A0A7W6EH15_9HYPH</name>
<dbReference type="Pfam" id="PF13727">
    <property type="entry name" value="CoA_binding_3"/>
    <property type="match status" value="1"/>
</dbReference>
<comment type="caution">
    <text evidence="10">The sequence shown here is derived from an EMBL/GenBank/DDBJ whole genome shotgun (WGS) entry which is preliminary data.</text>
</comment>
<dbReference type="InterPro" id="IPR017475">
    <property type="entry name" value="EPS_sugar_tfrase"/>
</dbReference>
<dbReference type="EMBL" id="JACIEK010000004">
    <property type="protein sequence ID" value="MBB3998248.1"/>
    <property type="molecule type" value="Genomic_DNA"/>
</dbReference>
<evidence type="ECO:0000256" key="2">
    <source>
        <dbReference type="ARBA" id="ARBA00006464"/>
    </source>
</evidence>
<feature type="transmembrane region" description="Helical" evidence="8">
    <location>
        <begin position="86"/>
        <end position="107"/>
    </location>
</feature>
<keyword evidence="5 8" id="KW-1133">Transmembrane helix</keyword>
<comment type="similarity">
    <text evidence="2">Belongs to the bacterial sugar transferase family.</text>
</comment>
<dbReference type="Gene3D" id="3.40.50.720">
    <property type="entry name" value="NAD(P)-binding Rossmann-like Domain"/>
    <property type="match status" value="1"/>
</dbReference>
<dbReference type="NCBIfam" id="TIGR03025">
    <property type="entry name" value="EPS_sugtrans"/>
    <property type="match status" value="1"/>
</dbReference>
<dbReference type="Pfam" id="PF02397">
    <property type="entry name" value="Bac_transf"/>
    <property type="match status" value="1"/>
</dbReference>
<dbReference type="InterPro" id="IPR003362">
    <property type="entry name" value="Bact_transf"/>
</dbReference>
<evidence type="ECO:0000256" key="3">
    <source>
        <dbReference type="ARBA" id="ARBA00022679"/>
    </source>
</evidence>
<dbReference type="PANTHER" id="PTHR30576">
    <property type="entry name" value="COLANIC BIOSYNTHESIS UDP-GLUCOSE LIPID CARRIER TRANSFERASE"/>
    <property type="match status" value="1"/>
</dbReference>
<keyword evidence="4 8" id="KW-0812">Transmembrane</keyword>
<evidence type="ECO:0000313" key="10">
    <source>
        <dbReference type="EMBL" id="MBB3998248.1"/>
    </source>
</evidence>
<keyword evidence="3 10" id="KW-0808">Transferase</keyword>
<reference evidence="10 11" key="1">
    <citation type="submission" date="2020-08" db="EMBL/GenBank/DDBJ databases">
        <title>Genomic Encyclopedia of Type Strains, Phase IV (KMG-IV): sequencing the most valuable type-strain genomes for metagenomic binning, comparative biology and taxonomic classification.</title>
        <authorList>
            <person name="Goeker M."/>
        </authorList>
    </citation>
    <scope>NUCLEOTIDE SEQUENCE [LARGE SCALE GENOMIC DNA]</scope>
    <source>
        <strain evidence="10 11">DSM 102238</strain>
    </source>
</reference>
<gene>
    <name evidence="10" type="ORF">GGR04_002087</name>
</gene>
<evidence type="ECO:0000256" key="5">
    <source>
        <dbReference type="ARBA" id="ARBA00022989"/>
    </source>
</evidence>
<protein>
    <submittedName>
        <fullName evidence="10">Undecaprenyl-phosphate glucose phosphotransferase</fullName>
    </submittedName>
</protein>
<comment type="subcellular location">
    <subcellularLocation>
        <location evidence="1">Membrane</location>
        <topology evidence="1">Multi-pass membrane protein</topology>
    </subcellularLocation>
</comment>
<accession>A0A7W6EH15</accession>
<evidence type="ECO:0000256" key="1">
    <source>
        <dbReference type="ARBA" id="ARBA00004141"/>
    </source>
</evidence>
<feature type="transmembrane region" description="Helical" evidence="8">
    <location>
        <begin position="52"/>
        <end position="74"/>
    </location>
</feature>
<evidence type="ECO:0000256" key="6">
    <source>
        <dbReference type="ARBA" id="ARBA00023136"/>
    </source>
</evidence>
<evidence type="ECO:0000256" key="4">
    <source>
        <dbReference type="ARBA" id="ARBA00022692"/>
    </source>
</evidence>
<evidence type="ECO:0000256" key="8">
    <source>
        <dbReference type="SAM" id="Phobius"/>
    </source>
</evidence>
<keyword evidence="11" id="KW-1185">Reference proteome</keyword>
<dbReference type="GO" id="GO:0000271">
    <property type="term" value="P:polysaccharide biosynthetic process"/>
    <property type="evidence" value="ECO:0007669"/>
    <property type="project" value="UniProtKB-KW"/>
</dbReference>
<dbReference type="AlphaFoldDB" id="A0A7W6EH15"/>
<feature type="domain" description="Bacterial sugar transferase" evidence="9">
    <location>
        <begin position="318"/>
        <end position="507"/>
    </location>
</feature>
<evidence type="ECO:0000259" key="9">
    <source>
        <dbReference type="Pfam" id="PF02397"/>
    </source>
</evidence>
<keyword evidence="7" id="KW-0270">Exopolysaccharide synthesis</keyword>
<dbReference type="RefSeq" id="WP_183199781.1">
    <property type="nucleotide sequence ID" value="NZ_JACIEK010000004.1"/>
</dbReference>